<evidence type="ECO:0000313" key="1">
    <source>
        <dbReference type="EMBL" id="GGA53466.1"/>
    </source>
</evidence>
<sequence length="57" mass="6343">MYITEGLTAAFTVGKLSLNLSDRPQFNVAFIPTNFNKPSKDKCSLFFIKAIACLNSR</sequence>
<accession>A0ABQ1GZ79</accession>
<protein>
    <submittedName>
        <fullName evidence="1">Uncharacterized protein</fullName>
    </submittedName>
</protein>
<gene>
    <name evidence="1" type="ORF">GCM10010917_43290</name>
</gene>
<name>A0ABQ1GZ79_9BACL</name>
<keyword evidence="2" id="KW-1185">Reference proteome</keyword>
<organism evidence="1 2">
    <name type="scientific">Paenibacillus physcomitrellae</name>
    <dbReference type="NCBI Taxonomy" id="1619311"/>
    <lineage>
        <taxon>Bacteria</taxon>
        <taxon>Bacillati</taxon>
        <taxon>Bacillota</taxon>
        <taxon>Bacilli</taxon>
        <taxon>Bacillales</taxon>
        <taxon>Paenibacillaceae</taxon>
        <taxon>Paenibacillus</taxon>
    </lineage>
</organism>
<evidence type="ECO:0000313" key="2">
    <source>
        <dbReference type="Proteomes" id="UP000609323"/>
    </source>
</evidence>
<proteinExistence type="predicted"/>
<comment type="caution">
    <text evidence="1">The sequence shown here is derived from an EMBL/GenBank/DDBJ whole genome shotgun (WGS) entry which is preliminary data.</text>
</comment>
<dbReference type="Proteomes" id="UP000609323">
    <property type="component" value="Unassembled WGS sequence"/>
</dbReference>
<reference evidence="2" key="1">
    <citation type="journal article" date="2019" name="Int. J. Syst. Evol. Microbiol.">
        <title>The Global Catalogue of Microorganisms (GCM) 10K type strain sequencing project: providing services to taxonomists for standard genome sequencing and annotation.</title>
        <authorList>
            <consortium name="The Broad Institute Genomics Platform"/>
            <consortium name="The Broad Institute Genome Sequencing Center for Infectious Disease"/>
            <person name="Wu L."/>
            <person name="Ma J."/>
        </authorList>
    </citation>
    <scope>NUCLEOTIDE SEQUENCE [LARGE SCALE GENOMIC DNA]</scope>
    <source>
        <strain evidence="2">CGMCC 1.15044</strain>
    </source>
</reference>
<dbReference type="EMBL" id="BMHF01000034">
    <property type="protein sequence ID" value="GGA53466.1"/>
    <property type="molecule type" value="Genomic_DNA"/>
</dbReference>